<keyword evidence="4" id="KW-1185">Reference proteome</keyword>
<dbReference type="PANTHER" id="PTHR33393">
    <property type="entry name" value="POLYGLUTAMINE SYNTHESIS ACCESSORY PROTEIN RV0574C-RELATED"/>
    <property type="match status" value="1"/>
</dbReference>
<dbReference type="Pfam" id="PF09587">
    <property type="entry name" value="PGA_cap"/>
    <property type="match status" value="1"/>
</dbReference>
<evidence type="ECO:0000313" key="3">
    <source>
        <dbReference type="EMBL" id="QPG73302.1"/>
    </source>
</evidence>
<dbReference type="OrthoDB" id="189619at2759"/>
<evidence type="ECO:0000313" key="4">
    <source>
        <dbReference type="Proteomes" id="UP000662931"/>
    </source>
</evidence>
<reference evidence="3" key="1">
    <citation type="submission" date="2020-10" db="EMBL/GenBank/DDBJ databases">
        <authorList>
            <person name="Roach M.J.R."/>
        </authorList>
    </citation>
    <scope>NUCLEOTIDE SEQUENCE</scope>
    <source>
        <strain evidence="3">CBS 1945</strain>
    </source>
</reference>
<dbReference type="SMART" id="SM00854">
    <property type="entry name" value="PGA_cap"/>
    <property type="match status" value="1"/>
</dbReference>
<dbReference type="InterPro" id="IPR052169">
    <property type="entry name" value="CW_Biosynth-Accessory"/>
</dbReference>
<organism evidence="3 4">
    <name type="scientific">Eeniella nana</name>
    <name type="common">Yeast</name>
    <name type="synonym">Brettanomyces nanus</name>
    <dbReference type="NCBI Taxonomy" id="13502"/>
    <lineage>
        <taxon>Eukaryota</taxon>
        <taxon>Fungi</taxon>
        <taxon>Dikarya</taxon>
        <taxon>Ascomycota</taxon>
        <taxon>Saccharomycotina</taxon>
        <taxon>Pichiomycetes</taxon>
        <taxon>Pichiales</taxon>
        <taxon>Pichiaceae</taxon>
        <taxon>Brettanomyces</taxon>
    </lineage>
</organism>
<dbReference type="GeneID" id="62194013"/>
<dbReference type="SUPFAM" id="SSF56300">
    <property type="entry name" value="Metallo-dependent phosphatases"/>
    <property type="match status" value="1"/>
</dbReference>
<gene>
    <name evidence="3" type="ORF">FOA43_000612</name>
</gene>
<dbReference type="RefSeq" id="XP_038776867.1">
    <property type="nucleotide sequence ID" value="XM_038920939.1"/>
</dbReference>
<dbReference type="EMBL" id="CP064812">
    <property type="protein sequence ID" value="QPG73302.1"/>
    <property type="molecule type" value="Genomic_DNA"/>
</dbReference>
<dbReference type="InterPro" id="IPR029052">
    <property type="entry name" value="Metallo-depent_PP-like"/>
</dbReference>
<evidence type="ECO:0000256" key="1">
    <source>
        <dbReference type="ARBA" id="ARBA00005662"/>
    </source>
</evidence>
<name>A0A875RZI4_EENNA</name>
<dbReference type="Proteomes" id="UP000662931">
    <property type="component" value="Chromosome 1"/>
</dbReference>
<dbReference type="InterPro" id="IPR019079">
    <property type="entry name" value="Capsule_synth_CapA"/>
</dbReference>
<feature type="domain" description="Capsule synthesis protein CapA" evidence="2">
    <location>
        <begin position="2"/>
        <end position="319"/>
    </location>
</feature>
<dbReference type="PANTHER" id="PTHR33393:SF11">
    <property type="entry name" value="POLYGLUTAMINE SYNTHESIS ACCESSORY PROTEIN RV0574C-RELATED"/>
    <property type="match status" value="1"/>
</dbReference>
<sequence>MRITVGGDCLFSSRNLAERLDPKIVSELKNSDAAFANAEFTCPKPDIHPPAAGRGYVTSVTEDTLDEFVDLNIRLVNFANNHSGDFGTDGVVNTINAARERKLIPVGIGKSLDEAVLAKFLDTAHGRVGVVATSSTRSEVMLASNSGNGTVARPGVAPLRWGRSYVLPADLYKNLQKIDEALGTAASFRQCNEVEIQPPFPDGHFKLGSMFEGSLDIERGDHAHVKTYFNEKDAEALLTSIKDSSYRSDFNFVSLHTHEGLNNNWYDPVPAEFVQDFARKAIDNGADAVVGHGAHFMRGVEIYKGKPILYNIGSLLMEFETGCSLIPPEMYEAYGFPANSRPSDLHRNRANDPKTGKFRGFNANTKFSRNALAIFDSENGKISFKLLPIDLDMTRQPRMQRGIPYLVDSKVGHEISDYLTKVSSSWGTKLEYNDDTGYIELAN</sequence>
<evidence type="ECO:0000259" key="2">
    <source>
        <dbReference type="SMART" id="SM00854"/>
    </source>
</evidence>
<comment type="similarity">
    <text evidence="1">Belongs to the CapA family.</text>
</comment>
<proteinExistence type="inferred from homology"/>
<dbReference type="AlphaFoldDB" id="A0A875RZI4"/>
<dbReference type="KEGG" id="bnn:FOA43_000612"/>
<accession>A0A875RZI4</accession>
<protein>
    <recommendedName>
        <fullName evidence="2">Capsule synthesis protein CapA domain-containing protein</fullName>
    </recommendedName>
</protein>